<evidence type="ECO:0000256" key="12">
    <source>
        <dbReference type="ARBA" id="ARBA00048679"/>
    </source>
</evidence>
<feature type="binding site" evidence="13">
    <location>
        <position position="115"/>
    </location>
    <ligand>
        <name>ATP</name>
        <dbReference type="ChEBI" id="CHEBI:30616"/>
    </ligand>
</feature>
<evidence type="ECO:0000256" key="14">
    <source>
        <dbReference type="RuleBase" id="RU000304"/>
    </source>
</evidence>
<evidence type="ECO:0000256" key="11">
    <source>
        <dbReference type="ARBA" id="ARBA00047899"/>
    </source>
</evidence>
<dbReference type="Proteomes" id="UP000095767">
    <property type="component" value="Unassembled WGS sequence"/>
</dbReference>
<feature type="transmembrane region" description="Helical" evidence="15">
    <location>
        <begin position="6"/>
        <end position="32"/>
    </location>
</feature>
<keyword evidence="17" id="KW-0675">Receptor</keyword>
<comment type="similarity">
    <text evidence="14">Belongs to the protein kinase superfamily.</text>
</comment>
<dbReference type="AlphaFoldDB" id="A0A1E5VZX9"/>
<dbReference type="SUPFAM" id="SSF56112">
    <property type="entry name" value="Protein kinase-like (PK-like)"/>
    <property type="match status" value="1"/>
</dbReference>
<dbReference type="PROSITE" id="PS00107">
    <property type="entry name" value="PROTEIN_KINASE_ATP"/>
    <property type="match status" value="1"/>
</dbReference>
<dbReference type="InterPro" id="IPR001245">
    <property type="entry name" value="Ser-Thr/Tyr_kinase_cat_dom"/>
</dbReference>
<gene>
    <name evidence="17" type="ORF">BAE44_0008344</name>
</gene>
<evidence type="ECO:0000256" key="5">
    <source>
        <dbReference type="ARBA" id="ARBA00022692"/>
    </source>
</evidence>
<protein>
    <recommendedName>
        <fullName evidence="2">non-specific serine/threonine protein kinase</fullName>
        <ecNumber evidence="2">2.7.11.1</ecNumber>
    </recommendedName>
</protein>
<keyword evidence="6 13" id="KW-0547">Nucleotide-binding</keyword>
<keyword evidence="18" id="KW-1185">Reference proteome</keyword>
<dbReference type="GO" id="GO:0005886">
    <property type="term" value="C:plasma membrane"/>
    <property type="evidence" value="ECO:0007669"/>
    <property type="project" value="UniProtKB-SubCell"/>
</dbReference>
<keyword evidence="4" id="KW-0808">Transferase</keyword>
<reference evidence="17 18" key="1">
    <citation type="submission" date="2016-09" db="EMBL/GenBank/DDBJ databases">
        <title>The draft genome of Dichanthelium oligosanthes: A C3 panicoid grass species.</title>
        <authorList>
            <person name="Studer A.J."/>
            <person name="Schnable J.C."/>
            <person name="Brutnell T.P."/>
        </authorList>
    </citation>
    <scope>NUCLEOTIDE SEQUENCE [LARGE SCALE GENOMIC DNA]</scope>
    <source>
        <strain evidence="18">cv. Kellogg 1175</strain>
        <tissue evidence="17">Leaf</tissue>
    </source>
</reference>
<proteinExistence type="inferred from homology"/>
<keyword evidence="3 14" id="KW-0723">Serine/threonine-protein kinase</keyword>
<dbReference type="GO" id="GO:0005524">
    <property type="term" value="F:ATP binding"/>
    <property type="evidence" value="ECO:0007669"/>
    <property type="project" value="UniProtKB-UniRule"/>
</dbReference>
<dbReference type="PANTHER" id="PTHR47982">
    <property type="entry name" value="PROLINE-RICH RECEPTOR-LIKE PROTEIN KINASE PERK4"/>
    <property type="match status" value="1"/>
</dbReference>
<evidence type="ECO:0000313" key="17">
    <source>
        <dbReference type="EMBL" id="OEL30638.1"/>
    </source>
</evidence>
<comment type="catalytic activity">
    <reaction evidence="12">
        <text>L-seryl-[protein] + ATP = O-phospho-L-seryl-[protein] + ADP + H(+)</text>
        <dbReference type="Rhea" id="RHEA:17989"/>
        <dbReference type="Rhea" id="RHEA-COMP:9863"/>
        <dbReference type="Rhea" id="RHEA-COMP:11604"/>
        <dbReference type="ChEBI" id="CHEBI:15378"/>
        <dbReference type="ChEBI" id="CHEBI:29999"/>
        <dbReference type="ChEBI" id="CHEBI:30616"/>
        <dbReference type="ChEBI" id="CHEBI:83421"/>
        <dbReference type="ChEBI" id="CHEBI:456216"/>
        <dbReference type="EC" id="2.7.11.1"/>
    </reaction>
</comment>
<dbReference type="FunFam" id="3.30.200.20:FF:000452">
    <property type="entry name" value="Receptor-like protein kinase THESEUS 1"/>
    <property type="match status" value="1"/>
</dbReference>
<dbReference type="PROSITE" id="PS00108">
    <property type="entry name" value="PROTEIN_KINASE_ST"/>
    <property type="match status" value="1"/>
</dbReference>
<evidence type="ECO:0000256" key="2">
    <source>
        <dbReference type="ARBA" id="ARBA00012513"/>
    </source>
</evidence>
<evidence type="ECO:0000256" key="4">
    <source>
        <dbReference type="ARBA" id="ARBA00022679"/>
    </source>
</evidence>
<comment type="caution">
    <text evidence="17">The sequence shown here is derived from an EMBL/GenBank/DDBJ whole genome shotgun (WGS) entry which is preliminary data.</text>
</comment>
<dbReference type="InterPro" id="IPR017441">
    <property type="entry name" value="Protein_kinase_ATP_BS"/>
</dbReference>
<dbReference type="PANTHER" id="PTHR47982:SF54">
    <property type="entry name" value="PROTEIN KINASE SUPERFAMILY PROTEIN"/>
    <property type="match status" value="1"/>
</dbReference>
<evidence type="ECO:0000256" key="7">
    <source>
        <dbReference type="ARBA" id="ARBA00022777"/>
    </source>
</evidence>
<dbReference type="InterPro" id="IPR011009">
    <property type="entry name" value="Kinase-like_dom_sf"/>
</dbReference>
<evidence type="ECO:0000256" key="1">
    <source>
        <dbReference type="ARBA" id="ARBA00004162"/>
    </source>
</evidence>
<dbReference type="GO" id="GO:0004674">
    <property type="term" value="F:protein serine/threonine kinase activity"/>
    <property type="evidence" value="ECO:0007669"/>
    <property type="project" value="UniProtKB-KW"/>
</dbReference>
<dbReference type="OrthoDB" id="4062651at2759"/>
<dbReference type="InterPro" id="IPR047117">
    <property type="entry name" value="PERK1-13-like"/>
</dbReference>
<evidence type="ECO:0000256" key="6">
    <source>
        <dbReference type="ARBA" id="ARBA00022741"/>
    </source>
</evidence>
<evidence type="ECO:0000256" key="15">
    <source>
        <dbReference type="SAM" id="Phobius"/>
    </source>
</evidence>
<dbReference type="EC" id="2.7.11.1" evidence="2"/>
<evidence type="ECO:0000256" key="13">
    <source>
        <dbReference type="PROSITE-ProRule" id="PRU10141"/>
    </source>
</evidence>
<organism evidence="17 18">
    <name type="scientific">Dichanthelium oligosanthes</name>
    <dbReference type="NCBI Taxonomy" id="888268"/>
    <lineage>
        <taxon>Eukaryota</taxon>
        <taxon>Viridiplantae</taxon>
        <taxon>Streptophyta</taxon>
        <taxon>Embryophyta</taxon>
        <taxon>Tracheophyta</taxon>
        <taxon>Spermatophyta</taxon>
        <taxon>Magnoliopsida</taxon>
        <taxon>Liliopsida</taxon>
        <taxon>Poales</taxon>
        <taxon>Poaceae</taxon>
        <taxon>PACMAD clade</taxon>
        <taxon>Panicoideae</taxon>
        <taxon>Panicodae</taxon>
        <taxon>Paniceae</taxon>
        <taxon>Dichantheliinae</taxon>
        <taxon>Dichanthelium</taxon>
    </lineage>
</organism>
<dbReference type="InterPro" id="IPR000719">
    <property type="entry name" value="Prot_kinase_dom"/>
</dbReference>
<keyword evidence="8 13" id="KW-0067">ATP-binding</keyword>
<keyword evidence="10 15" id="KW-0472">Membrane</keyword>
<evidence type="ECO:0000256" key="3">
    <source>
        <dbReference type="ARBA" id="ARBA00022527"/>
    </source>
</evidence>
<dbReference type="InterPro" id="IPR008271">
    <property type="entry name" value="Ser/Thr_kinase_AS"/>
</dbReference>
<dbReference type="Gene3D" id="1.10.510.10">
    <property type="entry name" value="Transferase(Phosphotransferase) domain 1"/>
    <property type="match status" value="1"/>
</dbReference>
<sequence length="405" mass="44190">MSLPIALVVGIAAGGATLLAAAAVLLALWCAARRRARRNRSSDTGSSDPSTLVEWGKGVRSSLAPEPEHQVARQFSLEELLQATKNFSDANIVGAGSFGLVYMGLLLDGTIVAIKRRVGAARQEFADEVRWLSEIRHRNIVTLIGYCQEGGLQMLVYEYLPNGSVCGHLYDIGKGSVTRLEFKQRLSIAIGAAKGLNHLHSLDAPLIHKDFKTNNVLVDENFIAKVADAGLVRFLRGSDDAGPSHGFSSSVYQDPDRGMILFAHPVIIICNPLRMLICRVQSMAQFSESSDVYSFGVFLLELITGREAASLMPPESSEYLAHWVISTDISNELIDPRLGGNFTSEGMKELVVLAFQCLNPSSRRRPRMRLVATELDRILETEMSMTTFMGDGTAIVTLGSQLFTS</sequence>
<feature type="domain" description="Protein kinase" evidence="16">
    <location>
        <begin position="87"/>
        <end position="379"/>
    </location>
</feature>
<dbReference type="Gene3D" id="3.30.200.20">
    <property type="entry name" value="Phosphorylase Kinase, domain 1"/>
    <property type="match status" value="1"/>
</dbReference>
<evidence type="ECO:0000313" key="18">
    <source>
        <dbReference type="Proteomes" id="UP000095767"/>
    </source>
</evidence>
<keyword evidence="7 17" id="KW-0418">Kinase</keyword>
<dbReference type="STRING" id="888268.A0A1E5VZX9"/>
<keyword evidence="9 15" id="KW-1133">Transmembrane helix</keyword>
<dbReference type="Pfam" id="PF07714">
    <property type="entry name" value="PK_Tyr_Ser-Thr"/>
    <property type="match status" value="1"/>
</dbReference>
<name>A0A1E5VZX9_9POAL</name>
<dbReference type="EMBL" id="LWDX02025158">
    <property type="protein sequence ID" value="OEL30638.1"/>
    <property type="molecule type" value="Genomic_DNA"/>
</dbReference>
<comment type="catalytic activity">
    <reaction evidence="11">
        <text>L-threonyl-[protein] + ATP = O-phospho-L-threonyl-[protein] + ADP + H(+)</text>
        <dbReference type="Rhea" id="RHEA:46608"/>
        <dbReference type="Rhea" id="RHEA-COMP:11060"/>
        <dbReference type="Rhea" id="RHEA-COMP:11605"/>
        <dbReference type="ChEBI" id="CHEBI:15378"/>
        <dbReference type="ChEBI" id="CHEBI:30013"/>
        <dbReference type="ChEBI" id="CHEBI:30616"/>
        <dbReference type="ChEBI" id="CHEBI:61977"/>
        <dbReference type="ChEBI" id="CHEBI:456216"/>
        <dbReference type="EC" id="2.7.11.1"/>
    </reaction>
</comment>
<evidence type="ECO:0000259" key="16">
    <source>
        <dbReference type="PROSITE" id="PS50011"/>
    </source>
</evidence>
<keyword evidence="5 15" id="KW-0812">Transmembrane</keyword>
<evidence type="ECO:0000256" key="8">
    <source>
        <dbReference type="ARBA" id="ARBA00022840"/>
    </source>
</evidence>
<evidence type="ECO:0000256" key="9">
    <source>
        <dbReference type="ARBA" id="ARBA00022989"/>
    </source>
</evidence>
<evidence type="ECO:0000256" key="10">
    <source>
        <dbReference type="ARBA" id="ARBA00023136"/>
    </source>
</evidence>
<dbReference type="PROSITE" id="PS50011">
    <property type="entry name" value="PROTEIN_KINASE_DOM"/>
    <property type="match status" value="1"/>
</dbReference>
<comment type="subcellular location">
    <subcellularLocation>
        <location evidence="1">Cell membrane</location>
        <topology evidence="1">Single-pass membrane protein</topology>
    </subcellularLocation>
</comment>
<accession>A0A1E5VZX9</accession>